<dbReference type="InterPro" id="IPR006525">
    <property type="entry name" value="Cystatin-related_pln"/>
</dbReference>
<feature type="DNA-binding region" description="HMG box" evidence="7">
    <location>
        <begin position="244"/>
        <end position="312"/>
    </location>
</feature>
<dbReference type="GO" id="GO:0003677">
    <property type="term" value="F:DNA binding"/>
    <property type="evidence" value="ECO:0007669"/>
    <property type="project" value="UniProtKB-UniRule"/>
</dbReference>
<protein>
    <recommendedName>
        <fullName evidence="9">HMG box domain-containing protein</fullName>
    </recommendedName>
</protein>
<feature type="compositionally biased region" description="Basic and acidic residues" evidence="8">
    <location>
        <begin position="1"/>
        <end position="15"/>
    </location>
</feature>
<dbReference type="GO" id="GO:0004869">
    <property type="term" value="F:cysteine-type endopeptidase inhibitor activity"/>
    <property type="evidence" value="ECO:0007669"/>
    <property type="project" value="UniProtKB-KW"/>
</dbReference>
<keyword evidence="5 7" id="KW-0238">DNA-binding</keyword>
<evidence type="ECO:0000256" key="1">
    <source>
        <dbReference type="ARBA" id="ARBA00004123"/>
    </source>
</evidence>
<comment type="subcellular location">
    <subcellularLocation>
        <location evidence="1">Nucleus</location>
    </subcellularLocation>
</comment>
<dbReference type="AlphaFoldDB" id="A0A834G3N7"/>
<keyword evidence="11" id="KW-1185">Reference proteome</keyword>
<dbReference type="GO" id="GO:0000785">
    <property type="term" value="C:chromatin"/>
    <property type="evidence" value="ECO:0007669"/>
    <property type="project" value="UniProtKB-ARBA"/>
</dbReference>
<dbReference type="Gene3D" id="1.10.30.10">
    <property type="entry name" value="High mobility group box domain"/>
    <property type="match status" value="1"/>
</dbReference>
<dbReference type="InterPro" id="IPR000010">
    <property type="entry name" value="Cystatin_dom"/>
</dbReference>
<dbReference type="NCBIfam" id="TIGR01638">
    <property type="entry name" value="Atha_cystat_rel"/>
    <property type="match status" value="1"/>
</dbReference>
<dbReference type="InterPro" id="IPR031061">
    <property type="entry name" value="HMGB_plant"/>
</dbReference>
<dbReference type="GO" id="GO:0005634">
    <property type="term" value="C:nucleus"/>
    <property type="evidence" value="ECO:0007669"/>
    <property type="project" value="UniProtKB-SubCell"/>
</dbReference>
<comment type="caution">
    <text evidence="10">The sequence shown here is derived from an EMBL/GenBank/DDBJ whole genome shotgun (WGS) entry which is preliminary data.</text>
</comment>
<dbReference type="GO" id="GO:0030527">
    <property type="term" value="F:structural constituent of chromatin"/>
    <property type="evidence" value="ECO:0007669"/>
    <property type="project" value="UniProtKB-ARBA"/>
</dbReference>
<organism evidence="10 11">
    <name type="scientific">Rhododendron simsii</name>
    <name type="common">Sims's rhododendron</name>
    <dbReference type="NCBI Taxonomy" id="118357"/>
    <lineage>
        <taxon>Eukaryota</taxon>
        <taxon>Viridiplantae</taxon>
        <taxon>Streptophyta</taxon>
        <taxon>Embryophyta</taxon>
        <taxon>Tracheophyta</taxon>
        <taxon>Spermatophyta</taxon>
        <taxon>Magnoliopsida</taxon>
        <taxon>eudicotyledons</taxon>
        <taxon>Gunneridae</taxon>
        <taxon>Pentapetalae</taxon>
        <taxon>asterids</taxon>
        <taxon>Ericales</taxon>
        <taxon>Ericaceae</taxon>
        <taxon>Ericoideae</taxon>
        <taxon>Rhodoreae</taxon>
        <taxon>Rhododendron</taxon>
    </lineage>
</organism>
<dbReference type="InterPro" id="IPR009071">
    <property type="entry name" value="HMG_box_dom"/>
</dbReference>
<evidence type="ECO:0000259" key="9">
    <source>
        <dbReference type="PROSITE" id="PS50118"/>
    </source>
</evidence>
<evidence type="ECO:0000313" key="11">
    <source>
        <dbReference type="Proteomes" id="UP000626092"/>
    </source>
</evidence>
<gene>
    <name evidence="10" type="ORF">RHSIM_Rhsim12G0199400</name>
</gene>
<name>A0A834G3N7_RHOSS</name>
<proteinExistence type="inferred from homology"/>
<dbReference type="CDD" id="cd22005">
    <property type="entry name" value="HMG-box_AtHMGB1-like"/>
    <property type="match status" value="1"/>
</dbReference>
<dbReference type="SUPFAM" id="SSF54403">
    <property type="entry name" value="Cystatin/monellin"/>
    <property type="match status" value="1"/>
</dbReference>
<keyword evidence="3" id="KW-0646">Protease inhibitor</keyword>
<feature type="region of interest" description="Disordered" evidence="8">
    <location>
        <begin position="1"/>
        <end position="85"/>
    </location>
</feature>
<feature type="domain" description="HMG box" evidence="9">
    <location>
        <begin position="244"/>
        <end position="312"/>
    </location>
</feature>
<dbReference type="EMBL" id="WJXA01000012">
    <property type="protein sequence ID" value="KAF7124193.1"/>
    <property type="molecule type" value="Genomic_DNA"/>
</dbReference>
<dbReference type="Proteomes" id="UP000626092">
    <property type="component" value="Unassembled WGS sequence"/>
</dbReference>
<dbReference type="PANTHER" id="PTHR46261:SF18">
    <property type="entry name" value="DNA-BINDING PROTEIN MNB1B"/>
    <property type="match status" value="1"/>
</dbReference>
<dbReference type="GO" id="GO:0003682">
    <property type="term" value="F:chromatin binding"/>
    <property type="evidence" value="ECO:0007669"/>
    <property type="project" value="UniProtKB-ARBA"/>
</dbReference>
<dbReference type="Pfam" id="PF00505">
    <property type="entry name" value="HMG_box"/>
    <property type="match status" value="1"/>
</dbReference>
<evidence type="ECO:0000256" key="6">
    <source>
        <dbReference type="ARBA" id="ARBA00023242"/>
    </source>
</evidence>
<evidence type="ECO:0000256" key="7">
    <source>
        <dbReference type="PROSITE-ProRule" id="PRU00267"/>
    </source>
</evidence>
<dbReference type="GO" id="GO:0006325">
    <property type="term" value="P:chromatin organization"/>
    <property type="evidence" value="ECO:0007669"/>
    <property type="project" value="UniProtKB-ARBA"/>
</dbReference>
<dbReference type="SMART" id="SM00398">
    <property type="entry name" value="HMG"/>
    <property type="match status" value="1"/>
</dbReference>
<dbReference type="SMART" id="SM00043">
    <property type="entry name" value="CY"/>
    <property type="match status" value="1"/>
</dbReference>
<evidence type="ECO:0000256" key="8">
    <source>
        <dbReference type="SAM" id="MobiDB-lite"/>
    </source>
</evidence>
<evidence type="ECO:0000256" key="4">
    <source>
        <dbReference type="ARBA" id="ARBA00022704"/>
    </source>
</evidence>
<keyword evidence="6 7" id="KW-0539">Nucleus</keyword>
<sequence>MAPLKSVKDNDDFPNRRMTRAAFKQASGSPENDPQQKKLGFSKQKQEGLYLSKKPRLSKTHDEQQEQQQQHRDGKDVKDVRRKTLTGEDLRERHKVFESWRLLTPEEAEIYSKKVTESEGFDVVDLPYNIDSYGLIRPVKQSNEEDRILEECAKSAIVTFNKEHKTEYRFVKVIKANYHPASGIYYYITFEAEHKDVGSKNFQAFVRFFLQTPTVEFCRIEEPPKEWVKSNFKYTMIEEDPNKPKKPSPAIFWFLEDFRKTFREMYPNASDSDVGQASARKWASMSGAKKAPYEKIAEEKMVEYCKNREAYKKGLAEDRLRKKNLTS</sequence>
<comment type="similarity">
    <text evidence="2">Belongs to the HMGB family.</text>
</comment>
<dbReference type="SUPFAM" id="SSF47095">
    <property type="entry name" value="HMG-box"/>
    <property type="match status" value="1"/>
</dbReference>
<dbReference type="Gene3D" id="3.10.450.10">
    <property type="match status" value="1"/>
</dbReference>
<feature type="compositionally biased region" description="Basic and acidic residues" evidence="8">
    <location>
        <begin position="59"/>
        <end position="79"/>
    </location>
</feature>
<dbReference type="InterPro" id="IPR036910">
    <property type="entry name" value="HMG_box_dom_sf"/>
</dbReference>
<evidence type="ECO:0000256" key="5">
    <source>
        <dbReference type="ARBA" id="ARBA00023125"/>
    </source>
</evidence>
<keyword evidence="4" id="KW-0789">Thiol protease inhibitor</keyword>
<dbReference type="Pfam" id="PF00031">
    <property type="entry name" value="Cystatin"/>
    <property type="match status" value="1"/>
</dbReference>
<evidence type="ECO:0000256" key="2">
    <source>
        <dbReference type="ARBA" id="ARBA00008774"/>
    </source>
</evidence>
<dbReference type="InterPro" id="IPR046350">
    <property type="entry name" value="Cystatin_sf"/>
</dbReference>
<evidence type="ECO:0000313" key="10">
    <source>
        <dbReference type="EMBL" id="KAF7124193.1"/>
    </source>
</evidence>
<evidence type="ECO:0000256" key="3">
    <source>
        <dbReference type="ARBA" id="ARBA00022690"/>
    </source>
</evidence>
<dbReference type="PROSITE" id="PS50118">
    <property type="entry name" value="HMG_BOX_2"/>
    <property type="match status" value="1"/>
</dbReference>
<reference evidence="10" key="1">
    <citation type="submission" date="2019-11" db="EMBL/GenBank/DDBJ databases">
        <authorList>
            <person name="Liu Y."/>
            <person name="Hou J."/>
            <person name="Li T.-Q."/>
            <person name="Guan C.-H."/>
            <person name="Wu X."/>
            <person name="Wu H.-Z."/>
            <person name="Ling F."/>
            <person name="Zhang R."/>
            <person name="Shi X.-G."/>
            <person name="Ren J.-P."/>
            <person name="Chen E.-F."/>
            <person name="Sun J.-M."/>
        </authorList>
    </citation>
    <scope>NUCLEOTIDE SEQUENCE</scope>
    <source>
        <strain evidence="10">Adult_tree_wgs_1</strain>
        <tissue evidence="10">Leaves</tissue>
    </source>
</reference>
<dbReference type="PANTHER" id="PTHR46261">
    <property type="entry name" value="HIGH MOBILITY GROUP B PROTEIN 4-RELATED"/>
    <property type="match status" value="1"/>
</dbReference>
<dbReference type="OrthoDB" id="1625419at2759"/>
<accession>A0A834G3N7</accession>